<dbReference type="Proteomes" id="UP000887567">
    <property type="component" value="Unplaced"/>
</dbReference>
<sequence length="152" mass="16958">MADKLTEEEIAEFKEAFMVFDKDGDGTVTIQELGTVMRNLGQNPTDDEIKEMIKDVDKDGSGCIDFDEFLKLMANRTKGVSYEDELKAAFKIFDADGNGSITVAELKQVLDNLGERLSEEEVGEMIKEADTDGDGTVNYEEFIKMMMAMQGK</sequence>
<dbReference type="PANTHER" id="PTHR23048">
    <property type="entry name" value="MYOSIN LIGHT CHAIN 1, 3"/>
    <property type="match status" value="1"/>
</dbReference>
<dbReference type="EnsemblMetazoa" id="XM_021059682.2">
    <property type="protein sequence ID" value="XP_020915341.1"/>
    <property type="gene ID" value="LOC110252833"/>
</dbReference>
<dbReference type="InterPro" id="IPR018247">
    <property type="entry name" value="EF_Hand_1_Ca_BS"/>
</dbReference>
<feature type="domain" description="EF-hand" evidence="3">
    <location>
        <begin position="81"/>
        <end position="116"/>
    </location>
</feature>
<protein>
    <recommendedName>
        <fullName evidence="3">EF-hand domain-containing protein</fullName>
    </recommendedName>
</protein>
<dbReference type="AlphaFoldDB" id="A0A913Y7F0"/>
<reference evidence="4" key="1">
    <citation type="submission" date="2022-11" db="UniProtKB">
        <authorList>
            <consortium name="EnsemblMetazoa"/>
        </authorList>
    </citation>
    <scope>IDENTIFICATION</scope>
</reference>
<evidence type="ECO:0000256" key="2">
    <source>
        <dbReference type="ARBA" id="ARBA00022837"/>
    </source>
</evidence>
<dbReference type="InterPro" id="IPR002048">
    <property type="entry name" value="EF_hand_dom"/>
</dbReference>
<dbReference type="GO" id="GO:0016460">
    <property type="term" value="C:myosin II complex"/>
    <property type="evidence" value="ECO:0007669"/>
    <property type="project" value="TreeGrafter"/>
</dbReference>
<dbReference type="PANTHER" id="PTHR23048:SF0">
    <property type="entry name" value="CALMODULIN LIKE 3"/>
    <property type="match status" value="1"/>
</dbReference>
<dbReference type="RefSeq" id="XP_020915340.1">
    <property type="nucleotide sequence ID" value="XM_021059681.2"/>
</dbReference>
<keyword evidence="5" id="KW-1185">Reference proteome</keyword>
<dbReference type="Gene3D" id="1.10.238.10">
    <property type="entry name" value="EF-hand"/>
    <property type="match status" value="2"/>
</dbReference>
<organism evidence="4 5">
    <name type="scientific">Exaiptasia diaphana</name>
    <name type="common">Tropical sea anemone</name>
    <name type="synonym">Aiptasia pulchella</name>
    <dbReference type="NCBI Taxonomy" id="2652724"/>
    <lineage>
        <taxon>Eukaryota</taxon>
        <taxon>Metazoa</taxon>
        <taxon>Cnidaria</taxon>
        <taxon>Anthozoa</taxon>
        <taxon>Hexacorallia</taxon>
        <taxon>Actiniaria</taxon>
        <taxon>Aiptasiidae</taxon>
        <taxon>Exaiptasia</taxon>
    </lineage>
</organism>
<evidence type="ECO:0000256" key="1">
    <source>
        <dbReference type="ARBA" id="ARBA00022737"/>
    </source>
</evidence>
<dbReference type="GeneID" id="110252833"/>
<proteinExistence type="predicted"/>
<dbReference type="InterPro" id="IPR011992">
    <property type="entry name" value="EF-hand-dom_pair"/>
</dbReference>
<dbReference type="PROSITE" id="PS50222">
    <property type="entry name" value="EF_HAND_2"/>
    <property type="match status" value="4"/>
</dbReference>
<accession>A0A913Y7F0</accession>
<evidence type="ECO:0000313" key="5">
    <source>
        <dbReference type="Proteomes" id="UP000887567"/>
    </source>
</evidence>
<dbReference type="InterPro" id="IPR050230">
    <property type="entry name" value="CALM/Myosin/TropC-like"/>
</dbReference>
<feature type="domain" description="EF-hand" evidence="3">
    <location>
        <begin position="8"/>
        <end position="43"/>
    </location>
</feature>
<keyword evidence="1" id="KW-0677">Repeat</keyword>
<dbReference type="RefSeq" id="XP_020915341.1">
    <property type="nucleotide sequence ID" value="XM_021059682.2"/>
</dbReference>
<dbReference type="GO" id="GO:0005509">
    <property type="term" value="F:calcium ion binding"/>
    <property type="evidence" value="ECO:0007669"/>
    <property type="project" value="InterPro"/>
</dbReference>
<keyword evidence="2" id="KW-0106">Calcium</keyword>
<dbReference type="EnsemblMetazoa" id="XM_021059681.2">
    <property type="protein sequence ID" value="XP_020915340.1"/>
    <property type="gene ID" value="LOC110252833"/>
</dbReference>
<dbReference type="SMART" id="SM00054">
    <property type="entry name" value="EFh"/>
    <property type="match status" value="4"/>
</dbReference>
<evidence type="ECO:0000313" key="4">
    <source>
        <dbReference type="EnsemblMetazoa" id="XP_020915341.1"/>
    </source>
</evidence>
<dbReference type="KEGG" id="epa:110252833"/>
<feature type="domain" description="EF-hand" evidence="3">
    <location>
        <begin position="44"/>
        <end position="79"/>
    </location>
</feature>
<feature type="domain" description="EF-hand" evidence="3">
    <location>
        <begin position="117"/>
        <end position="152"/>
    </location>
</feature>
<dbReference type="CDD" id="cd00051">
    <property type="entry name" value="EFh"/>
    <property type="match status" value="2"/>
</dbReference>
<dbReference type="Pfam" id="PF13499">
    <property type="entry name" value="EF-hand_7"/>
    <property type="match status" value="2"/>
</dbReference>
<name>A0A913Y7F0_EXADI</name>
<dbReference type="OrthoDB" id="26525at2759"/>
<dbReference type="PROSITE" id="PS00018">
    <property type="entry name" value="EF_HAND_1"/>
    <property type="match status" value="4"/>
</dbReference>
<dbReference type="SUPFAM" id="SSF47473">
    <property type="entry name" value="EF-hand"/>
    <property type="match status" value="1"/>
</dbReference>
<evidence type="ECO:0000259" key="3">
    <source>
        <dbReference type="PROSITE" id="PS50222"/>
    </source>
</evidence>
<dbReference type="FunFam" id="1.10.238.10:FF:000178">
    <property type="entry name" value="Calmodulin-2 A"/>
    <property type="match status" value="1"/>
</dbReference>